<feature type="compositionally biased region" description="Polar residues" evidence="5">
    <location>
        <begin position="179"/>
        <end position="199"/>
    </location>
</feature>
<keyword evidence="7" id="KW-0675">Receptor</keyword>
<keyword evidence="2 6" id="KW-0812">Transmembrane</keyword>
<accession>A0AAN6PLZ3</accession>
<comment type="subcellular location">
    <subcellularLocation>
        <location evidence="1">Membrane</location>
        <topology evidence="1">Single-pass membrane protein</topology>
    </subcellularLocation>
</comment>
<keyword evidence="8" id="KW-1185">Reference proteome</keyword>
<evidence type="ECO:0000256" key="2">
    <source>
        <dbReference type="ARBA" id="ARBA00022692"/>
    </source>
</evidence>
<evidence type="ECO:0000256" key="5">
    <source>
        <dbReference type="SAM" id="MobiDB-lite"/>
    </source>
</evidence>
<dbReference type="InterPro" id="IPR051694">
    <property type="entry name" value="Immunoregulatory_rcpt-like"/>
</dbReference>
<dbReference type="Proteomes" id="UP001303115">
    <property type="component" value="Unassembled WGS sequence"/>
</dbReference>
<evidence type="ECO:0000313" key="7">
    <source>
        <dbReference type="EMBL" id="KAK4041311.1"/>
    </source>
</evidence>
<comment type="caution">
    <text evidence="7">The sequence shown here is derived from an EMBL/GenBank/DDBJ whole genome shotgun (WGS) entry which is preliminary data.</text>
</comment>
<evidence type="ECO:0000256" key="3">
    <source>
        <dbReference type="ARBA" id="ARBA00022989"/>
    </source>
</evidence>
<sequence length="277" mass="28512">MRLSAALVALGSAPALGRMEFRNPAAFSGLVEPSKNPVRVVGSELDLKWTASQEGKKLSVVLYQVNATRAASFNGEFTPDDDGDMEFITHDQVGATSFPWLVVTRKDLSASPVFAIAVWEEGAGVTDSATDLFNITKAEASSSATSASSTSLSSASSASSASSSSVSSTTSPSTTPSSDPNATVDSTSSQSTPAAEQSTGLSTGAAAGVGIGAGLGAIFLVGAGWYLARRRARGRELAAQGYAQPDKYYYTGPPTELNAATPPVEAPSMSYRPHELQ</sequence>
<evidence type="ECO:0000256" key="4">
    <source>
        <dbReference type="ARBA" id="ARBA00023136"/>
    </source>
</evidence>
<organism evidence="7 8">
    <name type="scientific">Parachaetomium inaequale</name>
    <dbReference type="NCBI Taxonomy" id="2588326"/>
    <lineage>
        <taxon>Eukaryota</taxon>
        <taxon>Fungi</taxon>
        <taxon>Dikarya</taxon>
        <taxon>Ascomycota</taxon>
        <taxon>Pezizomycotina</taxon>
        <taxon>Sordariomycetes</taxon>
        <taxon>Sordariomycetidae</taxon>
        <taxon>Sordariales</taxon>
        <taxon>Chaetomiaceae</taxon>
        <taxon>Parachaetomium</taxon>
    </lineage>
</organism>
<evidence type="ECO:0000256" key="1">
    <source>
        <dbReference type="ARBA" id="ARBA00004167"/>
    </source>
</evidence>
<keyword evidence="4 6" id="KW-0472">Membrane</keyword>
<dbReference type="AlphaFoldDB" id="A0AAN6PLZ3"/>
<dbReference type="GO" id="GO:0016301">
    <property type="term" value="F:kinase activity"/>
    <property type="evidence" value="ECO:0007669"/>
    <property type="project" value="UniProtKB-KW"/>
</dbReference>
<dbReference type="PANTHER" id="PTHR15549">
    <property type="entry name" value="PAIRED IMMUNOGLOBULIN-LIKE TYPE 2 RECEPTOR"/>
    <property type="match status" value="1"/>
</dbReference>
<dbReference type="GO" id="GO:0071944">
    <property type="term" value="C:cell periphery"/>
    <property type="evidence" value="ECO:0007669"/>
    <property type="project" value="UniProtKB-ARBA"/>
</dbReference>
<keyword evidence="7" id="KW-0418">Kinase</keyword>
<feature type="region of interest" description="Disordered" evidence="5">
    <location>
        <begin position="241"/>
        <end position="277"/>
    </location>
</feature>
<dbReference type="GO" id="GO:0016020">
    <property type="term" value="C:membrane"/>
    <property type="evidence" value="ECO:0007669"/>
    <property type="project" value="UniProtKB-SubCell"/>
</dbReference>
<proteinExistence type="predicted"/>
<keyword evidence="3 6" id="KW-1133">Transmembrane helix</keyword>
<feature type="transmembrane region" description="Helical" evidence="6">
    <location>
        <begin position="205"/>
        <end position="228"/>
    </location>
</feature>
<dbReference type="PANTHER" id="PTHR15549:SF33">
    <property type="entry name" value="MEMBRANE PROTEIN WSC4, PUTATIVE (AFU_ORTHOLOGUE AFUA_5G09020)-RELATED"/>
    <property type="match status" value="1"/>
</dbReference>
<feature type="region of interest" description="Disordered" evidence="5">
    <location>
        <begin position="146"/>
        <end position="199"/>
    </location>
</feature>
<dbReference type="EMBL" id="MU854359">
    <property type="protein sequence ID" value="KAK4041311.1"/>
    <property type="molecule type" value="Genomic_DNA"/>
</dbReference>
<name>A0AAN6PLZ3_9PEZI</name>
<evidence type="ECO:0000313" key="8">
    <source>
        <dbReference type="Proteomes" id="UP001303115"/>
    </source>
</evidence>
<protein>
    <submittedName>
        <fullName evidence="7">Proline-rich receptor-like protein kinase PERK1</fullName>
    </submittedName>
</protein>
<keyword evidence="7" id="KW-0808">Transferase</keyword>
<feature type="compositionally biased region" description="Low complexity" evidence="5">
    <location>
        <begin position="146"/>
        <end position="178"/>
    </location>
</feature>
<reference evidence="8" key="1">
    <citation type="journal article" date="2023" name="Mol. Phylogenet. Evol.">
        <title>Genome-scale phylogeny and comparative genomics of the fungal order Sordariales.</title>
        <authorList>
            <person name="Hensen N."/>
            <person name="Bonometti L."/>
            <person name="Westerberg I."/>
            <person name="Brannstrom I.O."/>
            <person name="Guillou S."/>
            <person name="Cros-Aarteil S."/>
            <person name="Calhoun S."/>
            <person name="Haridas S."/>
            <person name="Kuo A."/>
            <person name="Mondo S."/>
            <person name="Pangilinan J."/>
            <person name="Riley R."/>
            <person name="LaButti K."/>
            <person name="Andreopoulos B."/>
            <person name="Lipzen A."/>
            <person name="Chen C."/>
            <person name="Yan M."/>
            <person name="Daum C."/>
            <person name="Ng V."/>
            <person name="Clum A."/>
            <person name="Steindorff A."/>
            <person name="Ohm R.A."/>
            <person name="Martin F."/>
            <person name="Silar P."/>
            <person name="Natvig D.O."/>
            <person name="Lalanne C."/>
            <person name="Gautier V."/>
            <person name="Ament-Velasquez S.L."/>
            <person name="Kruys A."/>
            <person name="Hutchinson M.I."/>
            <person name="Powell A.J."/>
            <person name="Barry K."/>
            <person name="Miller A.N."/>
            <person name="Grigoriev I.V."/>
            <person name="Debuchy R."/>
            <person name="Gladieux P."/>
            <person name="Hiltunen Thoren M."/>
            <person name="Johannesson H."/>
        </authorList>
    </citation>
    <scope>NUCLEOTIDE SEQUENCE [LARGE SCALE GENOMIC DNA]</scope>
    <source>
        <strain evidence="8">CBS 284.82</strain>
    </source>
</reference>
<evidence type="ECO:0000256" key="6">
    <source>
        <dbReference type="SAM" id="Phobius"/>
    </source>
</evidence>
<gene>
    <name evidence="7" type="ORF">C8A01DRAFT_34614</name>
</gene>